<gene>
    <name evidence="2" type="ORF">SNOG_13291</name>
</gene>
<evidence type="ECO:0000313" key="2">
    <source>
        <dbReference type="EMBL" id="EAT79175.1"/>
    </source>
</evidence>
<dbReference type="RefSeq" id="XP_001803500.1">
    <property type="nucleotide sequence ID" value="XM_001803448.1"/>
</dbReference>
<dbReference type="EMBL" id="CH445350">
    <property type="protein sequence ID" value="EAT79175.1"/>
    <property type="molecule type" value="Genomic_DNA"/>
</dbReference>
<accession>Q0U4M3</accession>
<dbReference type="InParanoid" id="Q0U4M3"/>
<sequence>MSLRSTIYCILSGMSQDHCIEAQTCVRRTNSPLNLMFHQSIEGRSVSPPPGHKEWDPPKALPHNRLYTPEASSGVCIASTGTGWELTWMKSSRLFNKSLESSSDIV</sequence>
<proteinExistence type="predicted"/>
<evidence type="ECO:0000313" key="3">
    <source>
        <dbReference type="Proteomes" id="UP000001055"/>
    </source>
</evidence>
<protein>
    <submittedName>
        <fullName evidence="2">Uncharacterized protein</fullName>
    </submittedName>
</protein>
<dbReference type="Proteomes" id="UP000001055">
    <property type="component" value="Unassembled WGS sequence"/>
</dbReference>
<dbReference type="AlphaFoldDB" id="Q0U4M3"/>
<dbReference type="KEGG" id="pno:SNOG_13291"/>
<evidence type="ECO:0000256" key="1">
    <source>
        <dbReference type="SAM" id="MobiDB-lite"/>
    </source>
</evidence>
<dbReference type="GeneID" id="5980417"/>
<organism evidence="2 3">
    <name type="scientific">Phaeosphaeria nodorum (strain SN15 / ATCC MYA-4574 / FGSC 10173)</name>
    <name type="common">Glume blotch fungus</name>
    <name type="synonym">Parastagonospora nodorum</name>
    <dbReference type="NCBI Taxonomy" id="321614"/>
    <lineage>
        <taxon>Eukaryota</taxon>
        <taxon>Fungi</taxon>
        <taxon>Dikarya</taxon>
        <taxon>Ascomycota</taxon>
        <taxon>Pezizomycotina</taxon>
        <taxon>Dothideomycetes</taxon>
        <taxon>Pleosporomycetidae</taxon>
        <taxon>Pleosporales</taxon>
        <taxon>Pleosporineae</taxon>
        <taxon>Phaeosphaeriaceae</taxon>
        <taxon>Parastagonospora</taxon>
    </lineage>
</organism>
<reference evidence="3" key="1">
    <citation type="journal article" date="2007" name="Plant Cell">
        <title>Dothideomycete-plant interactions illuminated by genome sequencing and EST analysis of the wheat pathogen Stagonospora nodorum.</title>
        <authorList>
            <person name="Hane J.K."/>
            <person name="Lowe R.G."/>
            <person name="Solomon P.S."/>
            <person name="Tan K.C."/>
            <person name="Schoch C.L."/>
            <person name="Spatafora J.W."/>
            <person name="Crous P.W."/>
            <person name="Kodira C."/>
            <person name="Birren B.W."/>
            <person name="Galagan J.E."/>
            <person name="Torriani S.F."/>
            <person name="McDonald B.A."/>
            <person name="Oliver R.P."/>
        </authorList>
    </citation>
    <scope>NUCLEOTIDE SEQUENCE [LARGE SCALE GENOMIC DNA]</scope>
    <source>
        <strain evidence="3">SN15 / ATCC MYA-4574 / FGSC 10173</strain>
    </source>
</reference>
<feature type="region of interest" description="Disordered" evidence="1">
    <location>
        <begin position="42"/>
        <end position="63"/>
    </location>
</feature>
<name>Q0U4M3_PHANO</name>